<dbReference type="AlphaFoldDB" id="X1MJY0"/>
<accession>X1MJY0</accession>
<protein>
    <submittedName>
        <fullName evidence="1">Uncharacterized protein</fullName>
    </submittedName>
</protein>
<proteinExistence type="predicted"/>
<dbReference type="EMBL" id="BARV01012042">
    <property type="protein sequence ID" value="GAI14995.1"/>
    <property type="molecule type" value="Genomic_DNA"/>
</dbReference>
<organism evidence="1">
    <name type="scientific">marine sediment metagenome</name>
    <dbReference type="NCBI Taxonomy" id="412755"/>
    <lineage>
        <taxon>unclassified sequences</taxon>
        <taxon>metagenomes</taxon>
        <taxon>ecological metagenomes</taxon>
    </lineage>
</organism>
<reference evidence="1" key="1">
    <citation type="journal article" date="2014" name="Front. Microbiol.">
        <title>High frequency of phylogenetically diverse reductive dehalogenase-homologous genes in deep subseafloor sedimentary metagenomes.</title>
        <authorList>
            <person name="Kawai M."/>
            <person name="Futagami T."/>
            <person name="Toyoda A."/>
            <person name="Takaki Y."/>
            <person name="Nishi S."/>
            <person name="Hori S."/>
            <person name="Arai W."/>
            <person name="Tsubouchi T."/>
            <person name="Morono Y."/>
            <person name="Uchiyama I."/>
            <person name="Ito T."/>
            <person name="Fujiyama A."/>
            <person name="Inagaki F."/>
            <person name="Takami H."/>
        </authorList>
    </citation>
    <scope>NUCLEOTIDE SEQUENCE</scope>
    <source>
        <strain evidence="1">Expedition CK06-06</strain>
    </source>
</reference>
<evidence type="ECO:0000313" key="1">
    <source>
        <dbReference type="EMBL" id="GAI14995.1"/>
    </source>
</evidence>
<gene>
    <name evidence="1" type="ORF">S06H3_22503</name>
</gene>
<name>X1MJY0_9ZZZZ</name>
<sequence>MGKLSYKEQLYWKSYNINPEKGMSSTGFKRAFLGQFSDPDNPDLYFKMRYKQFNENWNNKFGWFLFKPLSKEDEHYFSSFHLLTSENNEKALEILRYFAIGKRSLKDILEEIIIKIIWIFNTLEKRLL</sequence>
<comment type="caution">
    <text evidence="1">The sequence shown here is derived from an EMBL/GenBank/DDBJ whole genome shotgun (WGS) entry which is preliminary data.</text>
</comment>